<proteinExistence type="predicted"/>
<keyword evidence="2" id="KW-1185">Reference proteome</keyword>
<reference evidence="2" key="1">
    <citation type="submission" date="2016-10" db="EMBL/GenBank/DDBJ databases">
        <authorList>
            <person name="Varghese N."/>
            <person name="Submissions S."/>
        </authorList>
    </citation>
    <scope>NUCLEOTIDE SEQUENCE [LARGE SCALE GENOMIC DNA]</scope>
    <source>
        <strain evidence="2">DSM 23413</strain>
    </source>
</reference>
<dbReference type="Proteomes" id="UP000236742">
    <property type="component" value="Unassembled WGS sequence"/>
</dbReference>
<accession>A0A1H5U5C7</accession>
<gene>
    <name evidence="1" type="ORF">SAMN05421751_103220</name>
</gene>
<evidence type="ECO:0000313" key="2">
    <source>
        <dbReference type="Proteomes" id="UP000236742"/>
    </source>
</evidence>
<sequence length="133" mass="14384">MSRYQEMARALADGTLSPKGFDHRAHVAVAHVILSSHEVFEAAALFASRLREVTRAAGVPEKFNATVTFAFISLIAARMEGHEGESAEAFLARNPDLLDMGVLDRLYPDGAWKSELGRRIPLLPGQAAMAPGP</sequence>
<dbReference type="RefSeq" id="WP_104007170.1">
    <property type="nucleotide sequence ID" value="NZ_FNVD01000003.1"/>
</dbReference>
<dbReference type="EMBL" id="FNVD01000003">
    <property type="protein sequence ID" value="SEF70210.1"/>
    <property type="molecule type" value="Genomic_DNA"/>
</dbReference>
<dbReference type="OrthoDB" id="72030at2"/>
<protein>
    <submittedName>
        <fullName evidence="1">Uncharacterized protein</fullName>
    </submittedName>
</protein>
<dbReference type="AlphaFoldDB" id="A0A1H5U5C7"/>
<name>A0A1H5U5C7_9RHOB</name>
<evidence type="ECO:0000313" key="1">
    <source>
        <dbReference type="EMBL" id="SEF70210.1"/>
    </source>
</evidence>
<organism evidence="1 2">
    <name type="scientific">Jhaorihella thermophila</name>
    <dbReference type="NCBI Taxonomy" id="488547"/>
    <lineage>
        <taxon>Bacteria</taxon>
        <taxon>Pseudomonadati</taxon>
        <taxon>Pseudomonadota</taxon>
        <taxon>Alphaproteobacteria</taxon>
        <taxon>Rhodobacterales</taxon>
        <taxon>Paracoccaceae</taxon>
        <taxon>Jhaorihella</taxon>
    </lineage>
</organism>